<dbReference type="STRING" id="454286.A0A0J8R928"/>
<dbReference type="GO" id="GO:0005654">
    <property type="term" value="C:nucleoplasm"/>
    <property type="evidence" value="ECO:0007669"/>
    <property type="project" value="UniProtKB-SubCell"/>
</dbReference>
<dbReference type="PANTHER" id="PTHR48103">
    <property type="entry name" value="MIDASIN-RELATED"/>
    <property type="match status" value="1"/>
</dbReference>
<dbReference type="InterPro" id="IPR040848">
    <property type="entry name" value="AAA_lid_7"/>
</dbReference>
<dbReference type="OrthoDB" id="5186at2759"/>
<accession>A0A0J8R928</accession>
<dbReference type="GO" id="GO:0000027">
    <property type="term" value="P:ribosomal large subunit assembly"/>
    <property type="evidence" value="ECO:0007669"/>
    <property type="project" value="TreeGrafter"/>
</dbReference>
<keyword evidence="6" id="KW-0067">ATP-binding</keyword>
<dbReference type="EMBL" id="DS268199">
    <property type="protein sequence ID" value="KMU81396.1"/>
    <property type="molecule type" value="Genomic_DNA"/>
</dbReference>
<dbReference type="Gene3D" id="3.40.50.300">
    <property type="entry name" value="P-loop containing nucleotide triphosphate hydrolases"/>
    <property type="match status" value="5"/>
</dbReference>
<feature type="domain" description="AAA+ ATPase" evidence="11">
    <location>
        <begin position="719"/>
        <end position="864"/>
    </location>
</feature>
<dbReference type="FunFam" id="3.40.50.300:FF:001368">
    <property type="entry name" value="Midasin"/>
    <property type="match status" value="1"/>
</dbReference>
<dbReference type="Pfam" id="PF21108">
    <property type="entry name" value="MDN1_4th"/>
    <property type="match status" value="1"/>
</dbReference>
<evidence type="ECO:0000256" key="1">
    <source>
        <dbReference type="ARBA" id="ARBA00004604"/>
    </source>
</evidence>
<evidence type="ECO:0000256" key="5">
    <source>
        <dbReference type="ARBA" id="ARBA00022741"/>
    </source>
</evidence>
<evidence type="ECO:0000256" key="7">
    <source>
        <dbReference type="ARBA" id="ARBA00023186"/>
    </source>
</evidence>
<evidence type="ECO:0000256" key="6">
    <source>
        <dbReference type="ARBA" id="ARBA00022840"/>
    </source>
</evidence>
<dbReference type="Pfam" id="PF17865">
    <property type="entry name" value="AAA_lid_5"/>
    <property type="match status" value="1"/>
</dbReference>
<dbReference type="GO" id="GO:0000055">
    <property type="term" value="P:ribosomal large subunit export from nucleus"/>
    <property type="evidence" value="ECO:0007669"/>
    <property type="project" value="TreeGrafter"/>
</dbReference>
<dbReference type="InterPro" id="IPR011704">
    <property type="entry name" value="ATPase_dyneun-rel_AAA"/>
</dbReference>
<evidence type="ECO:0000256" key="2">
    <source>
        <dbReference type="ARBA" id="ARBA00004642"/>
    </source>
</evidence>
<dbReference type="SUPFAM" id="SSF52540">
    <property type="entry name" value="P-loop containing nucleoside triphosphate hydrolases"/>
    <property type="match status" value="5"/>
</dbReference>
<dbReference type="InterPro" id="IPR027417">
    <property type="entry name" value="P-loop_NTPase"/>
</dbReference>
<feature type="region of interest" description="Disordered" evidence="10">
    <location>
        <begin position="451"/>
        <end position="473"/>
    </location>
</feature>
<feature type="domain" description="AAA+ ATPase" evidence="11">
    <location>
        <begin position="106"/>
        <end position="267"/>
    </location>
</feature>
<dbReference type="InterPro" id="IPR048617">
    <property type="entry name" value="MDN1_AAA_lid_4"/>
</dbReference>
<dbReference type="GO" id="GO:0030687">
    <property type="term" value="C:preribosome, large subunit precursor"/>
    <property type="evidence" value="ECO:0007669"/>
    <property type="project" value="TreeGrafter"/>
</dbReference>
<keyword evidence="7" id="KW-0143">Chaperone</keyword>
<comment type="similarity">
    <text evidence="3">Belongs to the midasin family.</text>
</comment>
<name>A0A0J8R928_COCIT</name>
<dbReference type="Pfam" id="PF07728">
    <property type="entry name" value="AAA_5"/>
    <property type="match status" value="4"/>
</dbReference>
<evidence type="ECO:0000256" key="8">
    <source>
        <dbReference type="ARBA" id="ARBA00023242"/>
    </source>
</evidence>
<feature type="domain" description="AAA+ ATPase" evidence="11">
    <location>
        <begin position="1393"/>
        <end position="1487"/>
    </location>
</feature>
<dbReference type="Proteomes" id="UP000054559">
    <property type="component" value="Unassembled WGS sequence"/>
</dbReference>
<keyword evidence="5" id="KW-0547">Nucleotide-binding</keyword>
<dbReference type="CDD" id="cd00009">
    <property type="entry name" value="AAA"/>
    <property type="match status" value="2"/>
</dbReference>
<gene>
    <name evidence="12" type="ORF">CISG_09084</name>
</gene>
<dbReference type="PANTHER" id="PTHR48103:SF2">
    <property type="entry name" value="MIDASIN"/>
    <property type="match status" value="1"/>
</dbReference>
<organism evidence="12 13">
    <name type="scientific">Coccidioides immitis RMSCC 3703</name>
    <dbReference type="NCBI Taxonomy" id="454286"/>
    <lineage>
        <taxon>Eukaryota</taxon>
        <taxon>Fungi</taxon>
        <taxon>Dikarya</taxon>
        <taxon>Ascomycota</taxon>
        <taxon>Pezizomycotina</taxon>
        <taxon>Eurotiomycetes</taxon>
        <taxon>Eurotiomycetidae</taxon>
        <taxon>Onygenales</taxon>
        <taxon>Onygenaceae</taxon>
        <taxon>Coccidioides</taxon>
    </lineage>
</organism>
<dbReference type="SMART" id="SM00382">
    <property type="entry name" value="AAA"/>
    <property type="match status" value="4"/>
</dbReference>
<dbReference type="Pfam" id="PF17867">
    <property type="entry name" value="AAA_lid_7"/>
    <property type="match status" value="2"/>
</dbReference>
<evidence type="ECO:0000313" key="13">
    <source>
        <dbReference type="Proteomes" id="UP000054559"/>
    </source>
</evidence>
<evidence type="ECO:0000256" key="9">
    <source>
        <dbReference type="ARBA" id="ARBA00077000"/>
    </source>
</evidence>
<dbReference type="GO" id="GO:0005524">
    <property type="term" value="F:ATP binding"/>
    <property type="evidence" value="ECO:0007669"/>
    <property type="project" value="UniProtKB-KW"/>
</dbReference>
<dbReference type="GO" id="GO:0016887">
    <property type="term" value="F:ATP hydrolysis activity"/>
    <property type="evidence" value="ECO:0007669"/>
    <property type="project" value="InterPro"/>
</dbReference>
<evidence type="ECO:0000256" key="4">
    <source>
        <dbReference type="ARBA" id="ARBA00017143"/>
    </source>
</evidence>
<dbReference type="FunFam" id="3.40.50.300:FF:000142">
    <property type="entry name" value="Midasin"/>
    <property type="match status" value="1"/>
</dbReference>
<evidence type="ECO:0000256" key="10">
    <source>
        <dbReference type="SAM" id="MobiDB-lite"/>
    </source>
</evidence>
<comment type="subcellular location">
    <subcellularLocation>
        <location evidence="1">Nucleus</location>
        <location evidence="1">Nucleolus</location>
    </subcellularLocation>
    <subcellularLocation>
        <location evidence="2">Nucleus</location>
        <location evidence="2">Nucleoplasm</location>
    </subcellularLocation>
</comment>
<reference evidence="13" key="1">
    <citation type="journal article" date="2010" name="Genome Res.">
        <title>Population genomic sequencing of Coccidioides fungi reveals recent hybridization and transposon control.</title>
        <authorList>
            <person name="Neafsey D.E."/>
            <person name="Barker B.M."/>
            <person name="Sharpton T.J."/>
            <person name="Stajich J.E."/>
            <person name="Park D.J."/>
            <person name="Whiston E."/>
            <person name="Hung C.-Y."/>
            <person name="McMahan C."/>
            <person name="White J."/>
            <person name="Sykes S."/>
            <person name="Heiman D."/>
            <person name="Young S."/>
            <person name="Zeng Q."/>
            <person name="Abouelleil A."/>
            <person name="Aftuck L."/>
            <person name="Bessette D."/>
            <person name="Brown A."/>
            <person name="FitzGerald M."/>
            <person name="Lui A."/>
            <person name="Macdonald J.P."/>
            <person name="Priest M."/>
            <person name="Orbach M.J."/>
            <person name="Galgiani J.N."/>
            <person name="Kirkland T.N."/>
            <person name="Cole G.T."/>
            <person name="Birren B.W."/>
            <person name="Henn M.R."/>
            <person name="Taylor J.W."/>
            <person name="Rounsley S.D."/>
        </authorList>
    </citation>
    <scope>NUCLEOTIDE SEQUENCE [LARGE SCALE GENOMIC DNA]</scope>
    <source>
        <strain evidence="13">RMSCC 3703</strain>
    </source>
</reference>
<dbReference type="GO" id="GO:0005730">
    <property type="term" value="C:nucleolus"/>
    <property type="evidence" value="ECO:0007669"/>
    <property type="project" value="UniProtKB-SubCell"/>
</dbReference>
<feature type="domain" description="AAA+ ATPase" evidence="11">
    <location>
        <begin position="1010"/>
        <end position="1225"/>
    </location>
</feature>
<dbReference type="InterPro" id="IPR041190">
    <property type="entry name" value="Midasin_AAA_lid_5"/>
</dbReference>
<keyword evidence="8" id="KW-0539">Nucleus</keyword>
<proteinExistence type="inferred from homology"/>
<evidence type="ECO:0000256" key="3">
    <source>
        <dbReference type="ARBA" id="ARBA00007188"/>
    </source>
</evidence>
<evidence type="ECO:0000259" key="11">
    <source>
        <dbReference type="SMART" id="SM00382"/>
    </source>
</evidence>
<dbReference type="InterPro" id="IPR003593">
    <property type="entry name" value="AAA+_ATPase"/>
</dbReference>
<feature type="compositionally biased region" description="Basic and acidic residues" evidence="10">
    <location>
        <begin position="451"/>
        <end position="466"/>
    </location>
</feature>
<sequence length="1487" mass="167063">MVKKYCGTGSVLGTWEDQTIDYRFLSLWEEKRWSDLQIQLINRRKTCGYSMFDAWVSQLPSLNHCSNIGGVLVPNGRLAGDTNRCMLVKTPTVLENLRSVGHALLSSEPLLLVGQAGVGKTSLINHAADAMGHASTMITLHLNEQTDLKSLLGEGRWVLIEDLDRAPSEVLSVILPLIQNRELVIPSRKEHIRSPVESMLGSRLWRRVQVKALPPVEIRQIIREEFPLLTSAQYVERFLNLYHRITDLFQGSTAARSLQRRYVGLRDLIKFCWRIERRLKNLGVVTGREAIPERTNDEIFMDAVDCFAAYIPNKTFQLNVSSVIAEELHISPQRMRFCVFERMPAFSEDQDGVLVGREFCQSIKVLRSQKSRQSSETTDLLGGYKPINLRSIAVPLVDKFHSLFDATFSVKKNQKFLSSVTKSIIAGNWTRLLNILKEAIKMASAVFREPKPLKNDGGEARSEQPAKKRKLDTSKYGTLKQRWQSFANELTEFETHVARGDAKVDAVQGHHDFRLFAAMNPATDAGKRDLTPGLRSRFTELYVQSPDGDLDDLLSLVKTYLGPLLHRDSTAAPALANLYLDVKRLNAEHKLTDGAGQKPHFSIRTLVRALLYVIDQAHVYGVRRAIYEGFSMSFLTLLGKEAERLVAPYVEKHLFGKHGNSRSILSQTPKEPGDGSHHVQFRHYWMRKGNFEPELQPHYIITPFIERNLMNLVRASSTQRFPILLQGPTSSGKTSMVEYLAKISGNKFVRINNHEHTDLQEYLGSYVSGEDGSLRYQEGVLVEALRNGYWIVLDELNLAPTDVLEALNRLLDDNRELFLPETQEVVHPHPNFMLFATQNPAGLYGGRKILSRAFRNRFLELHFDDIPEEELEFILKERSQIAPSFCTRIVSVYRQLSILRQSSRLFEQRNSFATLRDLFRWALRRADDREQLAINGFMLLAERVRNPQERDAVRKVIEKVMGIQIDEDSIYSTRNVEARFRQLSAAPPHGIVWTRAMRRLFILVSDAIEHNEPVLLVGETGCGKTQLCQAVAETYGKELYVLNAHANLETGDLIGAQRPLRNRGLIKQELVTDISSILQECGSMPTLGEPSLDDLNSALASVSPTKLEKCNQDTLNRIRHNLTRVNALFEWSDGSLVSAMKSGQHFLLDELSLADDSVLERLNSVLEPHRSLLLAEKGPIDSLVVAAPGFQFLGTMNPGGDYGKRELSAALRNRLTEIWVPQLSEADDILPILQVKLHSSLQNIAKPMMEFAKWFKETFQGSTSGSISVRDLLAWVNFVNDCRNLQPGLAVVHGACLVYIDSLGANPSAILAVASGDLNKDRRRCLEKLELIFSFDAVSMYFCETRLDIDEERMVIGPFELAVGSNSQPDPTFALDAPTTLLNTLRVARGLQSSRPILLEGSPGVGKTTLVAALARGLGKPLTRINLSEQTDLTDLFGSDIPVEGAEIGNFAWSDAPFLRAMQQGGWVLLDEMNLASQSVLEGLNSC</sequence>
<evidence type="ECO:0000313" key="12">
    <source>
        <dbReference type="EMBL" id="KMU81396.1"/>
    </source>
</evidence>
<protein>
    <recommendedName>
        <fullName evidence="4">Midasin</fullName>
    </recommendedName>
    <alternativeName>
        <fullName evidence="9">MIDAS-containing protein</fullName>
    </alternativeName>
</protein>